<gene>
    <name evidence="8 10" type="primary">fusA</name>
    <name evidence="10" type="ORF">APR42_07320</name>
</gene>
<dbReference type="FunFam" id="2.40.30.10:FF:000006">
    <property type="entry name" value="Elongation factor G"/>
    <property type="match status" value="1"/>
</dbReference>
<dbReference type="CDD" id="cd01434">
    <property type="entry name" value="EFG_mtEFG1_IV"/>
    <property type="match status" value="1"/>
</dbReference>
<dbReference type="InterPro" id="IPR031157">
    <property type="entry name" value="G_TR_CS"/>
</dbReference>
<evidence type="ECO:0000256" key="5">
    <source>
        <dbReference type="ARBA" id="ARBA00022917"/>
    </source>
</evidence>
<dbReference type="InterPro" id="IPR005517">
    <property type="entry name" value="Transl_elong_EFG/EF2_IV"/>
</dbReference>
<comment type="similarity">
    <text evidence="1 8">Belongs to the TRAFAC class translation factor GTPase superfamily. Classic translation factor GTPase family. EF-G/EF-2 subfamily.</text>
</comment>
<dbReference type="InterPro" id="IPR005225">
    <property type="entry name" value="Small_GTP-bd"/>
</dbReference>
<evidence type="ECO:0000259" key="9">
    <source>
        <dbReference type="PROSITE" id="PS51722"/>
    </source>
</evidence>
<dbReference type="InterPro" id="IPR000640">
    <property type="entry name" value="EFG_V-like"/>
</dbReference>
<dbReference type="FunFam" id="3.30.230.10:FF:000003">
    <property type="entry name" value="Elongation factor G"/>
    <property type="match status" value="1"/>
</dbReference>
<dbReference type="Gene3D" id="3.30.70.870">
    <property type="entry name" value="Elongation Factor G (Translational Gtpase), domain 3"/>
    <property type="match status" value="1"/>
</dbReference>
<dbReference type="NCBIfam" id="TIGR00231">
    <property type="entry name" value="small_GTP"/>
    <property type="match status" value="1"/>
</dbReference>
<evidence type="ECO:0000256" key="6">
    <source>
        <dbReference type="ARBA" id="ARBA00023134"/>
    </source>
</evidence>
<evidence type="ECO:0000313" key="11">
    <source>
        <dbReference type="Proteomes" id="UP000051643"/>
    </source>
</evidence>
<dbReference type="InterPro" id="IPR009000">
    <property type="entry name" value="Transl_B-barrel_sf"/>
</dbReference>
<dbReference type="SUPFAM" id="SSF52540">
    <property type="entry name" value="P-loop containing nucleoside triphosphate hydrolases"/>
    <property type="match status" value="1"/>
</dbReference>
<dbReference type="PRINTS" id="PR00315">
    <property type="entry name" value="ELONGATNFCT"/>
</dbReference>
<dbReference type="SMART" id="SM00889">
    <property type="entry name" value="EFG_IV"/>
    <property type="match status" value="1"/>
</dbReference>
<dbReference type="CDD" id="cd04088">
    <property type="entry name" value="EFG_mtEFG_II"/>
    <property type="match status" value="1"/>
</dbReference>
<keyword evidence="3 8" id="KW-0547">Nucleotide-binding</keyword>
<accession>A0A0Q9Z6J8</accession>
<dbReference type="NCBIfam" id="TIGR00484">
    <property type="entry name" value="EF-G"/>
    <property type="match status" value="1"/>
</dbReference>
<evidence type="ECO:0000256" key="1">
    <source>
        <dbReference type="ARBA" id="ARBA00005870"/>
    </source>
</evidence>
<evidence type="ECO:0000256" key="8">
    <source>
        <dbReference type="HAMAP-Rule" id="MF_00054"/>
    </source>
</evidence>
<keyword evidence="11" id="KW-1185">Reference proteome</keyword>
<dbReference type="Proteomes" id="UP000051643">
    <property type="component" value="Unassembled WGS sequence"/>
</dbReference>
<protein>
    <recommendedName>
        <fullName evidence="2 8">Elongation factor G</fullName>
        <shortName evidence="8">EF-G</shortName>
    </recommendedName>
</protein>
<dbReference type="Pfam" id="PF03144">
    <property type="entry name" value="GTP_EFTU_D2"/>
    <property type="match status" value="1"/>
</dbReference>
<evidence type="ECO:0000256" key="3">
    <source>
        <dbReference type="ARBA" id="ARBA00022741"/>
    </source>
</evidence>
<dbReference type="PANTHER" id="PTHR43261">
    <property type="entry name" value="TRANSLATION ELONGATION FACTOR G-RELATED"/>
    <property type="match status" value="1"/>
</dbReference>
<feature type="binding site" evidence="8">
    <location>
        <begin position="138"/>
        <end position="141"/>
    </location>
    <ligand>
        <name>GTP</name>
        <dbReference type="ChEBI" id="CHEBI:37565"/>
    </ligand>
</feature>
<dbReference type="FunFam" id="3.30.70.240:FF:000001">
    <property type="entry name" value="Elongation factor G"/>
    <property type="match status" value="1"/>
</dbReference>
<dbReference type="SUPFAM" id="SSF54211">
    <property type="entry name" value="Ribosomal protein S5 domain 2-like"/>
    <property type="match status" value="1"/>
</dbReference>
<dbReference type="HAMAP" id="MF_00054_B">
    <property type="entry name" value="EF_G_EF_2_B"/>
    <property type="match status" value="1"/>
</dbReference>
<dbReference type="Pfam" id="PF03764">
    <property type="entry name" value="EFG_IV"/>
    <property type="match status" value="1"/>
</dbReference>
<dbReference type="Gene3D" id="3.40.50.300">
    <property type="entry name" value="P-loop containing nucleotide triphosphate hydrolases"/>
    <property type="match status" value="1"/>
</dbReference>
<dbReference type="GO" id="GO:0003924">
    <property type="term" value="F:GTPase activity"/>
    <property type="evidence" value="ECO:0007669"/>
    <property type="project" value="InterPro"/>
</dbReference>
<dbReference type="GO" id="GO:0005737">
    <property type="term" value="C:cytoplasm"/>
    <property type="evidence" value="ECO:0007669"/>
    <property type="project" value="UniProtKB-SubCell"/>
</dbReference>
<dbReference type="Pfam" id="PF14492">
    <property type="entry name" value="EFG_III"/>
    <property type="match status" value="1"/>
</dbReference>
<dbReference type="InterPro" id="IPR035647">
    <property type="entry name" value="EFG_III/V"/>
</dbReference>
<keyword evidence="4 8" id="KW-0251">Elongation factor</keyword>
<dbReference type="InterPro" id="IPR004161">
    <property type="entry name" value="EFTu-like_2"/>
</dbReference>
<dbReference type="CDD" id="cd01886">
    <property type="entry name" value="EF-G"/>
    <property type="match status" value="1"/>
</dbReference>
<keyword evidence="6 8" id="KW-0342">GTP-binding</keyword>
<dbReference type="EMBL" id="LKTP01000023">
    <property type="protein sequence ID" value="KRG28575.1"/>
    <property type="molecule type" value="Genomic_DNA"/>
</dbReference>
<comment type="caution">
    <text evidence="10">The sequence shown here is derived from an EMBL/GenBank/DDBJ whole genome shotgun (WGS) entry which is preliminary data.</text>
</comment>
<feature type="binding site" evidence="8">
    <location>
        <begin position="16"/>
        <end position="23"/>
    </location>
    <ligand>
        <name>GTP</name>
        <dbReference type="ChEBI" id="CHEBI:37565"/>
    </ligand>
</feature>
<feature type="binding site" evidence="8">
    <location>
        <begin position="84"/>
        <end position="88"/>
    </location>
    <ligand>
        <name>GTP</name>
        <dbReference type="ChEBI" id="CHEBI:37565"/>
    </ligand>
</feature>
<dbReference type="OrthoDB" id="9801591at2"/>
<dbReference type="InterPro" id="IPR047872">
    <property type="entry name" value="EFG_IV"/>
</dbReference>
<dbReference type="GO" id="GO:0032790">
    <property type="term" value="P:ribosome disassembly"/>
    <property type="evidence" value="ECO:0007669"/>
    <property type="project" value="TreeGrafter"/>
</dbReference>
<comment type="subcellular location">
    <subcellularLocation>
        <location evidence="8">Cytoplasm</location>
    </subcellularLocation>
</comment>
<organism evidence="10 11">
    <name type="scientific">Salegentibacter mishustinae</name>
    <dbReference type="NCBI Taxonomy" id="270918"/>
    <lineage>
        <taxon>Bacteria</taxon>
        <taxon>Pseudomonadati</taxon>
        <taxon>Bacteroidota</taxon>
        <taxon>Flavobacteriia</taxon>
        <taxon>Flavobacteriales</taxon>
        <taxon>Flavobacteriaceae</taxon>
        <taxon>Salegentibacter</taxon>
    </lineage>
</organism>
<dbReference type="Gene3D" id="2.40.30.10">
    <property type="entry name" value="Translation factors"/>
    <property type="match status" value="1"/>
</dbReference>
<dbReference type="PROSITE" id="PS00301">
    <property type="entry name" value="G_TR_1"/>
    <property type="match status" value="1"/>
</dbReference>
<dbReference type="Gene3D" id="3.30.230.10">
    <property type="match status" value="1"/>
</dbReference>
<name>A0A0Q9Z6J8_9FLAO</name>
<dbReference type="SUPFAM" id="SSF54980">
    <property type="entry name" value="EF-G C-terminal domain-like"/>
    <property type="match status" value="2"/>
</dbReference>
<dbReference type="InterPro" id="IPR014721">
    <property type="entry name" value="Ribsml_uS5_D2-typ_fold_subgr"/>
</dbReference>
<dbReference type="PROSITE" id="PS51722">
    <property type="entry name" value="G_TR_2"/>
    <property type="match status" value="1"/>
</dbReference>
<dbReference type="FunFam" id="3.30.70.870:FF:000001">
    <property type="entry name" value="Elongation factor G"/>
    <property type="match status" value="1"/>
</dbReference>
<evidence type="ECO:0000313" key="10">
    <source>
        <dbReference type="EMBL" id="KRG28575.1"/>
    </source>
</evidence>
<proteinExistence type="inferred from homology"/>
<dbReference type="InterPro" id="IPR041095">
    <property type="entry name" value="EFG_II"/>
</dbReference>
<dbReference type="InterPro" id="IPR020568">
    <property type="entry name" value="Ribosomal_Su5_D2-typ_SF"/>
</dbReference>
<dbReference type="SUPFAM" id="SSF50447">
    <property type="entry name" value="Translation proteins"/>
    <property type="match status" value="1"/>
</dbReference>
<dbReference type="InterPro" id="IPR027417">
    <property type="entry name" value="P-loop_NTPase"/>
</dbReference>
<dbReference type="GO" id="GO:0005525">
    <property type="term" value="F:GTP binding"/>
    <property type="evidence" value="ECO:0007669"/>
    <property type="project" value="UniProtKB-UniRule"/>
</dbReference>
<dbReference type="CDD" id="cd16262">
    <property type="entry name" value="EFG_III"/>
    <property type="match status" value="1"/>
</dbReference>
<dbReference type="AlphaFoldDB" id="A0A0Q9Z6J8"/>
<dbReference type="InterPro" id="IPR004540">
    <property type="entry name" value="Transl_elong_EFG/EF2"/>
</dbReference>
<dbReference type="InterPro" id="IPR009022">
    <property type="entry name" value="EFG_III"/>
</dbReference>
<dbReference type="Pfam" id="PF00009">
    <property type="entry name" value="GTP_EFTU"/>
    <property type="match status" value="1"/>
</dbReference>
<dbReference type="Gene3D" id="3.30.70.240">
    <property type="match status" value="1"/>
</dbReference>
<dbReference type="STRING" id="270918.APR42_07320"/>
<dbReference type="InterPro" id="IPR000795">
    <property type="entry name" value="T_Tr_GTP-bd_dom"/>
</dbReference>
<dbReference type="NCBIfam" id="NF009381">
    <property type="entry name" value="PRK12740.1-5"/>
    <property type="match status" value="1"/>
</dbReference>
<evidence type="ECO:0000256" key="7">
    <source>
        <dbReference type="ARBA" id="ARBA00024731"/>
    </source>
</evidence>
<dbReference type="GO" id="GO:0003746">
    <property type="term" value="F:translation elongation factor activity"/>
    <property type="evidence" value="ECO:0007669"/>
    <property type="project" value="UniProtKB-UniRule"/>
</dbReference>
<dbReference type="PANTHER" id="PTHR43261:SF1">
    <property type="entry name" value="RIBOSOME-RELEASING FACTOR 2, MITOCHONDRIAL"/>
    <property type="match status" value="1"/>
</dbReference>
<reference evidence="10" key="1">
    <citation type="submission" date="2015-10" db="EMBL/GenBank/DDBJ databases">
        <title>Draft genome sequence of Salegentibacter mishustinae KCTC 12263.</title>
        <authorList>
            <person name="Lin W."/>
            <person name="Zheng Q."/>
        </authorList>
    </citation>
    <scope>NUCLEOTIDE SEQUENCE [LARGE SCALE GENOMIC DNA]</scope>
    <source>
        <strain evidence="10">KCTC 12263</strain>
    </source>
</reference>
<evidence type="ECO:0000256" key="4">
    <source>
        <dbReference type="ARBA" id="ARBA00022768"/>
    </source>
</evidence>
<evidence type="ECO:0000256" key="2">
    <source>
        <dbReference type="ARBA" id="ARBA00017872"/>
    </source>
</evidence>
<keyword evidence="8" id="KW-0963">Cytoplasm</keyword>
<keyword evidence="5 8" id="KW-0648">Protein biosynthesis</keyword>
<feature type="domain" description="Tr-type G" evidence="9">
    <location>
        <begin position="7"/>
        <end position="287"/>
    </location>
</feature>
<dbReference type="RefSeq" id="WP_057482237.1">
    <property type="nucleotide sequence ID" value="NZ_BMWR01000001.1"/>
</dbReference>
<dbReference type="CDD" id="cd03713">
    <property type="entry name" value="EFG_mtEFG_C"/>
    <property type="match status" value="1"/>
</dbReference>
<dbReference type="Pfam" id="PF00679">
    <property type="entry name" value="EFG_C"/>
    <property type="match status" value="1"/>
</dbReference>
<dbReference type="SMART" id="SM00838">
    <property type="entry name" value="EFG_C"/>
    <property type="match status" value="1"/>
</dbReference>
<dbReference type="FunFam" id="3.40.50.300:FF:000029">
    <property type="entry name" value="Elongation factor G"/>
    <property type="match status" value="1"/>
</dbReference>
<comment type="function">
    <text evidence="7 8">Catalyzes the GTP-dependent ribosomal translocation step during translation elongation. During this step, the ribosome changes from the pre-translocational (PRE) to the post-translocational (POST) state as the newly formed A-site-bound peptidyl-tRNA and P-site-bound deacylated tRNA move to the P and E sites, respectively. Catalyzes the coordinated movement of the two tRNA molecules, the mRNA and conformational changes in the ribosome.</text>
</comment>
<dbReference type="InterPro" id="IPR035649">
    <property type="entry name" value="EFG_V"/>
</dbReference>
<sequence length="702" mass="77842">MAQRDLKFTRNIGIAAHIDAGKTTTTERILYYTGISHKIGEVHDGAATMDWMEQEQERGITITSAATHCTWPYRDHEYIVNIIDTPGHVDFTVEVERSLRVLDGVVALFSAVDGVEPQSETVWRQADKYKVPRLGFVNKMDRQGADFFNVCKQVREMLGGNPVPLQVPIGDEIDFKGVVDLISKKAIIWNEEDHGMTYETIDIPEELIDDVNKYRAELVEAVAEYDEALMEKFFEDEDSITEDEIIAALRAATIDMSIIPMMCGSAFKNKGVQAMLDAVMRYMPSPVDVEAIVGTNPETGEEESRKPHVDSPFSALAFKIATDPFVGRLAFFRAYSGGLDAGSYVLNNRSGKKERISRIYQMHSNKQEPINRIEAGDIGAAVGFKDIKTGDTLTDEKHPIVLESMTFPEPVIGIAVEPKTKADVDKMGMALAKLAEEDPTFQVKTDEISGQTIISGMGELHIEILVDRLKREFKVEVNEGQPQVEYKETVTKHAEHREVYKKQSGGRGKFADIVFEMGPVDEDFEGKGLQFVDEIKGGRIPKEFIPSVEKGFKEAMKNGPLAGFQMDTLKVVLKDGSFHPVDSDQLSFELAAKLGYKAAAKKAGAVILEPIMKNEVVTPEENMGDIVGDLNRRRGQVNSMSDRSGAKIIKAEVPLAEMFGYVTTLRTLSSGRATSTMEFSHYAETPSNISEEVIKAAKGTNE</sequence>